<evidence type="ECO:0000256" key="3">
    <source>
        <dbReference type="ARBA" id="ARBA00010515"/>
    </source>
</evidence>
<dbReference type="Pfam" id="PF07859">
    <property type="entry name" value="Abhydrolase_3"/>
    <property type="match status" value="1"/>
</dbReference>
<dbReference type="PANTHER" id="PTHR13353">
    <property type="entry name" value="TRANSMEMBRANE PROTEIN 19"/>
    <property type="match status" value="1"/>
</dbReference>
<evidence type="ECO:0000256" key="1">
    <source>
        <dbReference type="ARBA" id="ARBA00004141"/>
    </source>
</evidence>
<comment type="similarity">
    <text evidence="3">Belongs to the 'GDXG' lipolytic enzyme family.</text>
</comment>
<dbReference type="GO" id="GO:0016787">
    <property type="term" value="F:hydrolase activity"/>
    <property type="evidence" value="ECO:0007669"/>
    <property type="project" value="InterPro"/>
</dbReference>
<protein>
    <recommendedName>
        <fullName evidence="8">Alpha/beta hydrolase fold-3 domain-containing protein</fullName>
    </recommendedName>
</protein>
<feature type="transmembrane region" description="Helical" evidence="7">
    <location>
        <begin position="168"/>
        <end position="189"/>
    </location>
</feature>
<dbReference type="InterPro" id="IPR013094">
    <property type="entry name" value="AB_hydrolase_3"/>
</dbReference>
<evidence type="ECO:0000313" key="10">
    <source>
        <dbReference type="Proteomes" id="UP000436088"/>
    </source>
</evidence>
<feature type="transmembrane region" description="Helical" evidence="7">
    <location>
        <begin position="201"/>
        <end position="225"/>
    </location>
</feature>
<dbReference type="Proteomes" id="UP000436088">
    <property type="component" value="Unassembled WGS sequence"/>
</dbReference>
<keyword evidence="6 7" id="KW-0472">Membrane</keyword>
<feature type="transmembrane region" description="Helical" evidence="7">
    <location>
        <begin position="6"/>
        <end position="23"/>
    </location>
</feature>
<dbReference type="InterPro" id="IPR029058">
    <property type="entry name" value="AB_hydrolase_fold"/>
</dbReference>
<feature type="transmembrane region" description="Helical" evidence="7">
    <location>
        <begin position="35"/>
        <end position="59"/>
    </location>
</feature>
<evidence type="ECO:0000256" key="4">
    <source>
        <dbReference type="ARBA" id="ARBA00022692"/>
    </source>
</evidence>
<comment type="caution">
    <text evidence="9">The sequence shown here is derived from an EMBL/GenBank/DDBJ whole genome shotgun (WGS) entry which is preliminary data.</text>
</comment>
<evidence type="ECO:0000256" key="5">
    <source>
        <dbReference type="ARBA" id="ARBA00022989"/>
    </source>
</evidence>
<dbReference type="GO" id="GO:0016020">
    <property type="term" value="C:membrane"/>
    <property type="evidence" value="ECO:0007669"/>
    <property type="project" value="UniProtKB-SubCell"/>
</dbReference>
<reference evidence="9" key="1">
    <citation type="submission" date="2019-09" db="EMBL/GenBank/DDBJ databases">
        <title>Draft genome information of white flower Hibiscus syriacus.</title>
        <authorList>
            <person name="Kim Y.-M."/>
        </authorList>
    </citation>
    <scope>NUCLEOTIDE SEQUENCE [LARGE SCALE GENOMIC DNA]</scope>
    <source>
        <strain evidence="9">YM2019G1</strain>
    </source>
</reference>
<organism evidence="9 10">
    <name type="scientific">Hibiscus syriacus</name>
    <name type="common">Rose of Sharon</name>
    <dbReference type="NCBI Taxonomy" id="106335"/>
    <lineage>
        <taxon>Eukaryota</taxon>
        <taxon>Viridiplantae</taxon>
        <taxon>Streptophyta</taxon>
        <taxon>Embryophyta</taxon>
        <taxon>Tracheophyta</taxon>
        <taxon>Spermatophyta</taxon>
        <taxon>Magnoliopsida</taxon>
        <taxon>eudicotyledons</taxon>
        <taxon>Gunneridae</taxon>
        <taxon>Pentapetalae</taxon>
        <taxon>rosids</taxon>
        <taxon>malvids</taxon>
        <taxon>Malvales</taxon>
        <taxon>Malvaceae</taxon>
        <taxon>Malvoideae</taxon>
        <taxon>Hibiscus</taxon>
    </lineage>
</organism>
<dbReference type="AlphaFoldDB" id="A0A6A3B8Q3"/>
<dbReference type="EMBL" id="VEPZ02000879">
    <property type="protein sequence ID" value="KAE8713216.1"/>
    <property type="molecule type" value="Genomic_DNA"/>
</dbReference>
<feature type="domain" description="Alpha/beta hydrolase fold-3" evidence="8">
    <location>
        <begin position="314"/>
        <end position="399"/>
    </location>
</feature>
<name>A0A6A3B8Q3_HIBSY</name>
<keyword evidence="5 7" id="KW-1133">Transmembrane helix</keyword>
<comment type="similarity">
    <text evidence="2">Belongs to the TMEM19 family.</text>
</comment>
<dbReference type="PANTHER" id="PTHR13353:SF14">
    <property type="entry name" value="PROTEIN PGR"/>
    <property type="match status" value="1"/>
</dbReference>
<gene>
    <name evidence="9" type="ORF">F3Y22_tig00110213pilonHSYRG00119</name>
</gene>
<keyword evidence="10" id="KW-1185">Reference proteome</keyword>
<dbReference type="Pfam" id="PF01940">
    <property type="entry name" value="DUF92"/>
    <property type="match status" value="1"/>
</dbReference>
<proteinExistence type="inferred from homology"/>
<evidence type="ECO:0000256" key="6">
    <source>
        <dbReference type="ARBA" id="ARBA00023136"/>
    </source>
</evidence>
<evidence type="ECO:0000256" key="7">
    <source>
        <dbReference type="SAM" id="Phobius"/>
    </source>
</evidence>
<evidence type="ECO:0000259" key="8">
    <source>
        <dbReference type="Pfam" id="PF07859"/>
    </source>
</evidence>
<sequence length="485" mass="52902">MERSLIEPLITVSYSSFIAVGYYRMKYLDLSGALALFPVLVIHLAAGYRFGAMLLVFLFTSSKLSRFGSAFEEGGHRNWIQVLFNGGVAAVLCVAIGNLTGWEGKCLDSKESTLVTSLIGGLIGHYSCLNGDTWSSEMGILSIARPRLITTFKYVRRGTNGGVTEKGLLSALSAGTIIGLTFLFVQIFTTSCSDGKAMKQLLVIPLSAMAGLFGSVIDSLLGATLQFSGFCAVRKKVVGKPGPTLPYEVDECRGVLRVYSDDSIWRSYKPSFNVPVDDDGSVVWKDVVFDPQPDLQLRLYKPASPSSSILPIFYYIHGGGFCIGSRAWPNCQNYCLRLDLELQAVVISPDYRLAPENRLLTAIEDGFTAMKWLQTQALAENPEPRLTAVADFSKVFISGYVVLAPFFGGTVLTTSEAEGPKDAFLNLELINRFWRLSVPIGETTDHPLINPFGPVSRSLEHLSLDPVLVVVGGSDLLKDKRKGLC</sequence>
<keyword evidence="4 7" id="KW-0812">Transmembrane</keyword>
<dbReference type="Gene3D" id="3.40.50.1820">
    <property type="entry name" value="alpha/beta hydrolase"/>
    <property type="match status" value="1"/>
</dbReference>
<dbReference type="SUPFAM" id="SSF53474">
    <property type="entry name" value="alpha/beta-Hydrolases"/>
    <property type="match status" value="1"/>
</dbReference>
<evidence type="ECO:0000256" key="2">
    <source>
        <dbReference type="ARBA" id="ARBA00009012"/>
    </source>
</evidence>
<dbReference type="InterPro" id="IPR002794">
    <property type="entry name" value="DUF92_TMEM19"/>
</dbReference>
<accession>A0A6A3B8Q3</accession>
<evidence type="ECO:0000313" key="9">
    <source>
        <dbReference type="EMBL" id="KAE8713216.1"/>
    </source>
</evidence>
<feature type="transmembrane region" description="Helical" evidence="7">
    <location>
        <begin position="79"/>
        <end position="100"/>
    </location>
</feature>
<comment type="subcellular location">
    <subcellularLocation>
        <location evidence="1">Membrane</location>
        <topology evidence="1">Multi-pass membrane protein</topology>
    </subcellularLocation>
</comment>